<dbReference type="GO" id="GO:0006091">
    <property type="term" value="P:generation of precursor metabolites and energy"/>
    <property type="evidence" value="ECO:0007669"/>
    <property type="project" value="UniProtKB-ARBA"/>
</dbReference>
<dbReference type="SUPFAM" id="SSF52518">
    <property type="entry name" value="Thiamin diphosphate-binding fold (THDP-binding)"/>
    <property type="match status" value="1"/>
</dbReference>
<keyword evidence="3" id="KW-0560">Oxidoreductase</keyword>
<dbReference type="PANTHER" id="PTHR42980">
    <property type="entry name" value="2-OXOISOVALERATE DEHYDROGENASE SUBUNIT BETA-RELATED"/>
    <property type="match status" value="1"/>
</dbReference>
<evidence type="ECO:0000256" key="4">
    <source>
        <dbReference type="ARBA" id="ARBA00051764"/>
    </source>
</evidence>
<proteinExistence type="predicted"/>
<dbReference type="Gene3D" id="3.40.50.920">
    <property type="match status" value="1"/>
</dbReference>
<dbReference type="Gene3D" id="3.40.50.970">
    <property type="match status" value="1"/>
</dbReference>
<name>A0A0D0VTA2_CRYGA</name>
<gene>
    <name evidence="7" type="ORF">I312_02431</name>
</gene>
<dbReference type="PANTHER" id="PTHR42980:SF1">
    <property type="entry name" value="2-OXOISOVALERATE DEHYDROGENASE SUBUNIT BETA, MITOCHONDRIAL"/>
    <property type="match status" value="1"/>
</dbReference>
<dbReference type="SUPFAM" id="SSF52922">
    <property type="entry name" value="TK C-terminal domain-like"/>
    <property type="match status" value="1"/>
</dbReference>
<dbReference type="FunFam" id="3.40.50.970:FF:000001">
    <property type="entry name" value="Pyruvate dehydrogenase E1 beta subunit"/>
    <property type="match status" value="1"/>
</dbReference>
<accession>A0A0D0VTA2</accession>
<dbReference type="AlphaFoldDB" id="A0A0D0VTA2"/>
<dbReference type="CDD" id="cd07036">
    <property type="entry name" value="TPP_PYR_E1-PDHc-beta_like"/>
    <property type="match status" value="1"/>
</dbReference>
<evidence type="ECO:0000256" key="5">
    <source>
        <dbReference type="SAM" id="MobiDB-lite"/>
    </source>
</evidence>
<reference evidence="7" key="1">
    <citation type="submission" date="2015-01" db="EMBL/GenBank/DDBJ databases">
        <title>The Genome Sequence of Cryptococcus gattii CA1280.</title>
        <authorList>
            <consortium name="The Broad Institute Genomics Platform"/>
            <person name="Cuomo C."/>
            <person name="Litvintseva A."/>
            <person name="Chen Y."/>
            <person name="Heitman J."/>
            <person name="Sun S."/>
            <person name="Springer D."/>
            <person name="Dromer F."/>
            <person name="Young S."/>
            <person name="Zeng Q."/>
            <person name="Gargeya S."/>
            <person name="Abouelleil A."/>
            <person name="Alvarado L."/>
            <person name="Chapman S.B."/>
            <person name="Gainer-Dewar J."/>
            <person name="Goldberg J."/>
            <person name="Griggs A."/>
            <person name="Gujja S."/>
            <person name="Hansen M."/>
            <person name="Howarth C."/>
            <person name="Imamovic A."/>
            <person name="Larimer J."/>
            <person name="Murphy C."/>
            <person name="Naylor J."/>
            <person name="Pearson M."/>
            <person name="Priest M."/>
            <person name="Roberts A."/>
            <person name="Saif S."/>
            <person name="Shea T."/>
            <person name="Sykes S."/>
            <person name="Wortman J."/>
            <person name="Nusbaum C."/>
            <person name="Birren B."/>
        </authorList>
    </citation>
    <scope>NUCLEOTIDE SEQUENCE [LARGE SCALE GENOMIC DNA]</scope>
    <source>
        <strain evidence="7">CA1280</strain>
    </source>
</reference>
<evidence type="ECO:0000313" key="7">
    <source>
        <dbReference type="EMBL" id="KIR48580.1"/>
    </source>
</evidence>
<comment type="catalytic activity">
    <reaction evidence="4">
        <text>N(6)-[(R)-lipoyl]-L-lysyl-[protein] + 3-methyl-2-oxobutanoate + H(+) = N(6)-[(R)-S(8)-2-methylpropanoyldihydrolipoyl]-L-lysyl-[protein] + CO2</text>
        <dbReference type="Rhea" id="RHEA:13457"/>
        <dbReference type="Rhea" id="RHEA-COMP:10474"/>
        <dbReference type="Rhea" id="RHEA-COMP:10497"/>
        <dbReference type="ChEBI" id="CHEBI:11851"/>
        <dbReference type="ChEBI" id="CHEBI:15378"/>
        <dbReference type="ChEBI" id="CHEBI:16526"/>
        <dbReference type="ChEBI" id="CHEBI:83099"/>
        <dbReference type="ChEBI" id="CHEBI:83142"/>
        <dbReference type="EC" id="1.2.4.4"/>
    </reaction>
    <physiologicalReaction direction="left-to-right" evidence="4">
        <dbReference type="Rhea" id="RHEA:13458"/>
    </physiologicalReaction>
</comment>
<dbReference type="HOGENOM" id="CLU_012907_1_0_1"/>
<dbReference type="InterPro" id="IPR033248">
    <property type="entry name" value="Transketolase_C"/>
</dbReference>
<dbReference type="Pfam" id="PF02780">
    <property type="entry name" value="Transketolase_C"/>
    <property type="match status" value="1"/>
</dbReference>
<feature type="region of interest" description="Disordered" evidence="5">
    <location>
        <begin position="84"/>
        <end position="104"/>
    </location>
</feature>
<dbReference type="GO" id="GO:0007584">
    <property type="term" value="P:response to nutrient"/>
    <property type="evidence" value="ECO:0007669"/>
    <property type="project" value="TreeGrafter"/>
</dbReference>
<dbReference type="InterPro" id="IPR009014">
    <property type="entry name" value="Transketo_C/PFOR_II"/>
</dbReference>
<feature type="region of interest" description="Disordered" evidence="5">
    <location>
        <begin position="35"/>
        <end position="70"/>
    </location>
</feature>
<dbReference type="SMART" id="SM00861">
    <property type="entry name" value="Transket_pyr"/>
    <property type="match status" value="1"/>
</dbReference>
<dbReference type="Pfam" id="PF02779">
    <property type="entry name" value="Transket_pyr"/>
    <property type="match status" value="1"/>
</dbReference>
<evidence type="ECO:0000256" key="2">
    <source>
        <dbReference type="ARBA" id="ARBA00012277"/>
    </source>
</evidence>
<dbReference type="GO" id="GO:0009083">
    <property type="term" value="P:branched-chain amino acid catabolic process"/>
    <property type="evidence" value="ECO:0007669"/>
    <property type="project" value="TreeGrafter"/>
</dbReference>
<feature type="domain" description="Transketolase-like pyrimidine-binding" evidence="6">
    <location>
        <begin position="109"/>
        <end position="285"/>
    </location>
</feature>
<dbReference type="InterPro" id="IPR005475">
    <property type="entry name" value="Transketolase-like_Pyr-bd"/>
</dbReference>
<dbReference type="InterPro" id="IPR029061">
    <property type="entry name" value="THDP-binding"/>
</dbReference>
<dbReference type="OrthoDB" id="878at2759"/>
<dbReference type="GO" id="GO:0003863">
    <property type="term" value="F:branched-chain 2-oxo acid dehydrogenase activity"/>
    <property type="evidence" value="ECO:0007669"/>
    <property type="project" value="UniProtKB-EC"/>
</dbReference>
<dbReference type="EMBL" id="KN847977">
    <property type="protein sequence ID" value="KIR48580.1"/>
    <property type="molecule type" value="Genomic_DNA"/>
</dbReference>
<evidence type="ECO:0000259" key="6">
    <source>
        <dbReference type="SMART" id="SM00861"/>
    </source>
</evidence>
<evidence type="ECO:0000256" key="1">
    <source>
        <dbReference type="ARBA" id="ARBA00001964"/>
    </source>
</evidence>
<evidence type="ECO:0000256" key="3">
    <source>
        <dbReference type="ARBA" id="ARBA00023002"/>
    </source>
</evidence>
<sequence>MVLLTGSRITQSFLLAVKTRTPPCLCLLQSQQRKHMSTNDAAVQKGKPRPSRSAPAIIDMQSTTEEPPLGESELFLRTTDEALNTPGMKFSDGHGLKGPTGKGRQTRKMNLYQAIRDALGTALATNPKSFVFGEDVETGVFRCTTGLVDEFGKRRVFNTPLTEQGIAGFGIGLASVGGCAIAEIQFGDYIFPAFDQLVNEAAKQRYASGGLYPPVGGSLTIRAPIGTVGHGGLYHSQSPEGFFLGAAGLKIVIPRSPIQAKGLLLAAIRDPSPTLFFEPKILYRAAVEEVPIDDYTIPMGQAEVLRKGADLTVVSYGTPLHICMRAINMLQQPPSSILSLLPSGLRPPQPALSIELIDLRTINPLPLEDLVSAVRRTGRLVIVHEAGRSGGVGNNIAGEVGRRAFEYLEAPVGIVSGWDTPVPLSFERFYQPDVIRVFDKIVETLAY</sequence>
<organism evidence="7">
    <name type="scientific">Cryptococcus bacillisporus CA1280</name>
    <dbReference type="NCBI Taxonomy" id="1296109"/>
    <lineage>
        <taxon>Eukaryota</taxon>
        <taxon>Fungi</taxon>
        <taxon>Dikarya</taxon>
        <taxon>Basidiomycota</taxon>
        <taxon>Agaricomycotina</taxon>
        <taxon>Tremellomycetes</taxon>
        <taxon>Tremellales</taxon>
        <taxon>Cryptococcaceae</taxon>
        <taxon>Cryptococcus</taxon>
        <taxon>Cryptococcus gattii species complex</taxon>
    </lineage>
</organism>
<comment type="cofactor">
    <cofactor evidence="1">
        <name>thiamine diphosphate</name>
        <dbReference type="ChEBI" id="CHEBI:58937"/>
    </cofactor>
</comment>
<protein>
    <recommendedName>
        <fullName evidence="2">3-methyl-2-oxobutanoate dehydrogenase (2-methylpropanoyl-transferring)</fullName>
        <ecNumber evidence="2">1.2.4.4</ecNumber>
    </recommendedName>
</protein>
<dbReference type="EC" id="1.2.4.4" evidence="2"/>